<evidence type="ECO:0000313" key="3">
    <source>
        <dbReference type="Proteomes" id="UP001271890"/>
    </source>
</evidence>
<name>A0ABU4SD27_9GAMM</name>
<protein>
    <recommendedName>
        <fullName evidence="4">Lipoprotein</fullName>
    </recommendedName>
</protein>
<keyword evidence="3" id="KW-1185">Reference proteome</keyword>
<keyword evidence="1" id="KW-0472">Membrane</keyword>
<feature type="transmembrane region" description="Helical" evidence="1">
    <location>
        <begin position="12"/>
        <end position="31"/>
    </location>
</feature>
<keyword evidence="1" id="KW-0812">Transmembrane</keyword>
<accession>A0ABU4SD27</accession>
<gene>
    <name evidence="2" type="ORF">FE392_15425</name>
</gene>
<evidence type="ECO:0000313" key="2">
    <source>
        <dbReference type="EMBL" id="MDX7988702.1"/>
    </source>
</evidence>
<comment type="caution">
    <text evidence="2">The sequence shown here is derived from an EMBL/GenBank/DDBJ whole genome shotgun (WGS) entry which is preliminary data.</text>
</comment>
<sequence length="189" mass="22421">MMVSRPKNYLPGLKSILVSLFIIFFSVFCLYKYKHINIVEKIFDYTDRYCHVNEECVVNMANVTPFEWDYMYLIDSGQDPKRVESIINLKFYGDLDFLQSIFFIKDNKIIHFEGYFYYPDSSDENGLLLNFDSFKKGIKPINYYIMSKDNASILIKKEITPYKIRYWLSYANENQVVRGNVIYQGRAGD</sequence>
<keyword evidence="1" id="KW-1133">Transmembrane helix</keyword>
<evidence type="ECO:0008006" key="4">
    <source>
        <dbReference type="Google" id="ProtNLM"/>
    </source>
</evidence>
<dbReference type="EMBL" id="VCDN01000064">
    <property type="protein sequence ID" value="MDX7988702.1"/>
    <property type="molecule type" value="Genomic_DNA"/>
</dbReference>
<proteinExistence type="predicted"/>
<organism evidence="2 3">
    <name type="scientific">Xenorhabdus santafensis</name>
    <dbReference type="NCBI Taxonomy" id="2582833"/>
    <lineage>
        <taxon>Bacteria</taxon>
        <taxon>Pseudomonadati</taxon>
        <taxon>Pseudomonadota</taxon>
        <taxon>Gammaproteobacteria</taxon>
        <taxon>Enterobacterales</taxon>
        <taxon>Morganellaceae</taxon>
        <taxon>Xenorhabdus</taxon>
    </lineage>
</organism>
<dbReference type="Proteomes" id="UP001271890">
    <property type="component" value="Unassembled WGS sequence"/>
</dbReference>
<evidence type="ECO:0000256" key="1">
    <source>
        <dbReference type="SAM" id="Phobius"/>
    </source>
</evidence>
<dbReference type="RefSeq" id="WP_319931103.1">
    <property type="nucleotide sequence ID" value="NZ_VCDN01000064.1"/>
</dbReference>
<reference evidence="3" key="1">
    <citation type="journal article" date="2024" name="Toxins">
        <title>Genome Sequence Analysis of Native Xenorhabdus Strains Isolated from Entomopathogenic Nematodes in Argentina.</title>
        <authorList>
            <person name="Palma L."/>
            <person name="Frizzo L."/>
            <person name="Kaiser S."/>
            <person name="Berry C."/>
            <person name="Caballero P."/>
            <person name="Bode H.B."/>
            <person name="Del Valle E.E."/>
        </authorList>
    </citation>
    <scope>NUCLEOTIDE SEQUENCE [LARGE SCALE GENOMIC DNA]</scope>
    <source>
        <strain evidence="3">12</strain>
    </source>
</reference>